<evidence type="ECO:0000256" key="1">
    <source>
        <dbReference type="ARBA" id="ARBA00011073"/>
    </source>
</evidence>
<feature type="domain" description="Peptidase S8/S53" evidence="6">
    <location>
        <begin position="230"/>
        <end position="491"/>
    </location>
</feature>
<dbReference type="PROSITE" id="PS51892">
    <property type="entry name" value="SUBTILASE"/>
    <property type="match status" value="1"/>
</dbReference>
<reference evidence="10" key="1">
    <citation type="submission" date="2016-04" db="EMBL/GenBank/DDBJ databases">
        <authorList>
            <person name="Chen L."/>
            <person name="Zhuang W."/>
            <person name="Wang G."/>
        </authorList>
    </citation>
    <scope>NUCLEOTIDE SEQUENCE [LARGE SCALE GENOMIC DNA]</scope>
    <source>
        <strain evidence="10">208</strain>
    </source>
</reference>
<dbReference type="PROSITE" id="PS00138">
    <property type="entry name" value="SUBTILASE_SER"/>
    <property type="match status" value="1"/>
</dbReference>
<dbReference type="PANTHER" id="PTHR43399:SF4">
    <property type="entry name" value="CELL WALL-ASSOCIATED PROTEASE"/>
    <property type="match status" value="1"/>
</dbReference>
<organism evidence="9 10">
    <name type="scientific">Niastella populi</name>
    <dbReference type="NCBI Taxonomy" id="550983"/>
    <lineage>
        <taxon>Bacteria</taxon>
        <taxon>Pseudomonadati</taxon>
        <taxon>Bacteroidota</taxon>
        <taxon>Chitinophagia</taxon>
        <taxon>Chitinophagales</taxon>
        <taxon>Chitinophagaceae</taxon>
        <taxon>Niastella</taxon>
    </lineage>
</organism>
<dbReference type="PANTHER" id="PTHR43399">
    <property type="entry name" value="SUBTILISIN-RELATED"/>
    <property type="match status" value="1"/>
</dbReference>
<dbReference type="InterPro" id="IPR023828">
    <property type="entry name" value="Peptidase_S8_Ser-AS"/>
</dbReference>
<evidence type="ECO:0000259" key="7">
    <source>
        <dbReference type="Pfam" id="PF07705"/>
    </source>
</evidence>
<dbReference type="Gene3D" id="2.60.40.10">
    <property type="entry name" value="Immunoglobulins"/>
    <property type="match status" value="3"/>
</dbReference>
<comment type="similarity">
    <text evidence="1 5">Belongs to the peptidase S8 family.</text>
</comment>
<dbReference type="OrthoDB" id="9792152at2"/>
<evidence type="ECO:0000259" key="6">
    <source>
        <dbReference type="Pfam" id="PF00082"/>
    </source>
</evidence>
<feature type="active site" description="Charge relay system" evidence="5">
    <location>
        <position position="238"/>
    </location>
</feature>
<evidence type="ECO:0000313" key="10">
    <source>
        <dbReference type="Proteomes" id="UP000192276"/>
    </source>
</evidence>
<protein>
    <recommendedName>
        <fullName evidence="11">Fibronectin type-III domain-containing protein</fullName>
    </recommendedName>
</protein>
<dbReference type="InterPro" id="IPR013783">
    <property type="entry name" value="Ig-like_fold"/>
</dbReference>
<proteinExistence type="inferred from homology"/>
<keyword evidence="2 5" id="KW-0645">Protease</keyword>
<keyword evidence="3 5" id="KW-0378">Hydrolase</keyword>
<evidence type="ECO:0000256" key="5">
    <source>
        <dbReference type="PROSITE-ProRule" id="PRU01240"/>
    </source>
</evidence>
<keyword evidence="4 5" id="KW-0720">Serine protease</keyword>
<dbReference type="Pfam" id="PF00082">
    <property type="entry name" value="Peptidase_S8"/>
    <property type="match status" value="1"/>
</dbReference>
<dbReference type="InterPro" id="IPR036852">
    <property type="entry name" value="Peptidase_S8/S53_dom_sf"/>
</dbReference>
<dbReference type="InterPro" id="IPR011635">
    <property type="entry name" value="CARDB"/>
</dbReference>
<dbReference type="InterPro" id="IPR036116">
    <property type="entry name" value="FN3_sf"/>
</dbReference>
<dbReference type="Pfam" id="PF07705">
    <property type="entry name" value="CARDB"/>
    <property type="match status" value="1"/>
</dbReference>
<gene>
    <name evidence="9" type="ORF">A4R26_23650</name>
</gene>
<dbReference type="InterPro" id="IPR051048">
    <property type="entry name" value="Peptidase_S8/S53_subtilisin"/>
</dbReference>
<sequence length="1767" mass="190384">MKYPLLALSLLVILNGSAQEILRPVQLKSGSLTKTSNLRNDLHLTDSLVKYRFRNKFYTLIQFNQLPDVAERQALAKEGIVLYDYIPDNTFLAEINDRLSPGQLKRNTISGVYTLNTKAKIAPALKQQLSAHSQDPDKLIAVSFYGSIDKTAVITALKQAGAQIVDTKIQPAHVVFISANESDIEEIAALPFVAYISSQQMKPVTLNYSNRAAHSINAIAATAGRNLQGSNVVLGHGDNGDVNFHLDLSGRLINRNPAPAAAHGTATMGTMGGGGIINQKIKGMAPRATLISQYFSDILVNTPYYVADYDMVITNNSYHSAANGCAGEGDYDVLSNYVDAQMNNDLSLLHVFASGNDGALTCSPYPGAFATIKSGFQTGKNVLTVGNVDNLSNYAILNTSSRGPVDDGRLKPEIVAGGSAITSSVPVNGYSTLWGTSMSAPAVSGALGLMYERYRQLNGGANPTAALIKAVACNTADDLGNAGPDFTYGFGNLNALNAVEALENNTYFNGVVNNGGSQNFNISGVPAGTKQIKIMLYWNDPAGTPYAATTLVNNLNLTVTAPDASVHNPLILDPSVSNVNNVAVEGVDNRNNIEQVVINNPPAGNFTVTVSGAAVPQGPQDFVVAYQVIAPAVQVTYPYGEDTWVPGETEIIRWSATDDNTNPFTIEYSIDNGSNWTVIANNVAANLRTYTFTTPNTPTVSALVRVSRNGTGYTDVSNYTFTILALPAVTLTNTCAGYVNLSWAAITGATSYDVMMYKGNDMSVVANIPGTSYLLGGLNKDSIYYFAVRAVMGSTPGRRCVAQSVTPSGGACASPTFDNDLTTSLLVAPATGRMHTTSQLAATAPQVSIKNMGSTAFSGAFDVIYQVNNGTPVTEATSQTIAAGATYTHTFATTYDFSAPGTYTIKAWVDATTDPLHINDTLVTVVKQLANDPILLTPSFTEGFESAAANAYTNGTRGFDGLDRADFFSHSTNGRVRTFVNTGFARTGNRAATLDQIANLGIISTDSLITTFNLGAYSPTDQIWLSFYFRNQGIDFSAGNNRVYIRGSETGAWIPVYTLPTNTADFGVYRAATPVNITETLANAVPAQSVSSSFQVKFCEQGYRSANSVIVNGNLDDGYSFDDITLTITTDDVSMMQLVNPAPTNVCALTSAEPITVQVKNYSTGTLTSVPVSYQIDNGTVITENIPSINAGQVLNYTFTQTANLATFKEYTIATWVNYATDSYRVNDTVTNSFRTSPLISSYPYLESFESSEGNWYTGGLNSSWEWGTPAASVINKAANGTNAWVTNLTGNHNNNELSYLYSPCFDLSELTQPVLSFSHIFRMEDNCNCDFHWAEYSTDGTNWYKLGTTSGGTNWYDNPLYQAWKISNTRWHVSSFDVPVNTSKVRFRIVMYGDPGVTYEGVGIDDIHVFDKAAIYTGANITGGLAQTVSGNNWIHFNSGGNRVASINPHGQNLGNTDVSVYINPTIVRNDGTQYYLDRNIVIRPANAPSGAVSVRFYFTNTEVNNMLNETSCGTCSNLTGAYEAGITKYNGPPAEENGTIADNVSGLLSFITPANVDIIPYDNGYYAEYQVTSFSEFWINSGGPGQNQPLPLVLGLFTVTKNNATALLHWTTLQETNTAEFIIERSTDGVHYEIIGSVTAGGNTTTESKYQFTDKQMAAGINYYRIKTVDKDAKYSWSPVRSVNNSDNDFTISVLPNPVTKGVVYINTSVNCNRIELRDVTGRLVKTVNVKGTHNPLQVGELKKGMYFVTVITDNGDKVEKIVIQ</sequence>
<name>A0A1V9FHR2_9BACT</name>
<evidence type="ECO:0000313" key="9">
    <source>
        <dbReference type="EMBL" id="OQP57903.1"/>
    </source>
</evidence>
<dbReference type="SUPFAM" id="SSF49265">
    <property type="entry name" value="Fibronectin type III"/>
    <property type="match status" value="1"/>
</dbReference>
<evidence type="ECO:0000256" key="2">
    <source>
        <dbReference type="ARBA" id="ARBA00022670"/>
    </source>
</evidence>
<dbReference type="InterPro" id="IPR000209">
    <property type="entry name" value="Peptidase_S8/S53_dom"/>
</dbReference>
<feature type="active site" description="Charge relay system" evidence="5">
    <location>
        <position position="263"/>
    </location>
</feature>
<feature type="active site" description="Charge relay system" evidence="5">
    <location>
        <position position="437"/>
    </location>
</feature>
<feature type="domain" description="Secretion system C-terminal sorting" evidence="8">
    <location>
        <begin position="1697"/>
        <end position="1766"/>
    </location>
</feature>
<dbReference type="GO" id="GO:0006508">
    <property type="term" value="P:proteolysis"/>
    <property type="evidence" value="ECO:0007669"/>
    <property type="project" value="UniProtKB-KW"/>
</dbReference>
<evidence type="ECO:0000256" key="4">
    <source>
        <dbReference type="ARBA" id="ARBA00022825"/>
    </source>
</evidence>
<dbReference type="Pfam" id="PF18962">
    <property type="entry name" value="Por_Secre_tail"/>
    <property type="match status" value="1"/>
</dbReference>
<dbReference type="Gene3D" id="2.60.120.260">
    <property type="entry name" value="Galactose-binding domain-like"/>
    <property type="match status" value="1"/>
</dbReference>
<dbReference type="STRING" id="550983.A4R26_23650"/>
<accession>A0A1V9FHR2</accession>
<dbReference type="RefSeq" id="WP_081166892.1">
    <property type="nucleotide sequence ID" value="NZ_LWBP01000190.1"/>
</dbReference>
<dbReference type="Proteomes" id="UP000192276">
    <property type="component" value="Unassembled WGS sequence"/>
</dbReference>
<dbReference type="InterPro" id="IPR026444">
    <property type="entry name" value="Secre_tail"/>
</dbReference>
<dbReference type="EMBL" id="LWBP01000190">
    <property type="protein sequence ID" value="OQP57903.1"/>
    <property type="molecule type" value="Genomic_DNA"/>
</dbReference>
<evidence type="ECO:0000256" key="3">
    <source>
        <dbReference type="ARBA" id="ARBA00022801"/>
    </source>
</evidence>
<dbReference type="SUPFAM" id="SSF52743">
    <property type="entry name" value="Subtilisin-like"/>
    <property type="match status" value="1"/>
</dbReference>
<feature type="domain" description="CARDB" evidence="7">
    <location>
        <begin position="846"/>
        <end position="912"/>
    </location>
</feature>
<dbReference type="NCBIfam" id="TIGR04183">
    <property type="entry name" value="Por_Secre_tail"/>
    <property type="match status" value="1"/>
</dbReference>
<dbReference type="Gene3D" id="3.40.50.200">
    <property type="entry name" value="Peptidase S8/S53 domain"/>
    <property type="match status" value="1"/>
</dbReference>
<comment type="caution">
    <text evidence="9">The sequence shown here is derived from an EMBL/GenBank/DDBJ whole genome shotgun (WGS) entry which is preliminary data.</text>
</comment>
<dbReference type="GO" id="GO:0004252">
    <property type="term" value="F:serine-type endopeptidase activity"/>
    <property type="evidence" value="ECO:0007669"/>
    <property type="project" value="UniProtKB-UniRule"/>
</dbReference>
<evidence type="ECO:0000259" key="8">
    <source>
        <dbReference type="Pfam" id="PF18962"/>
    </source>
</evidence>
<evidence type="ECO:0008006" key="11">
    <source>
        <dbReference type="Google" id="ProtNLM"/>
    </source>
</evidence>
<keyword evidence="10" id="KW-1185">Reference proteome</keyword>
<dbReference type="Gene3D" id="2.60.120.380">
    <property type="match status" value="1"/>
</dbReference>